<dbReference type="Proteomes" id="UP001175001">
    <property type="component" value="Unassembled WGS sequence"/>
</dbReference>
<name>A0AA39XR13_9PEZI</name>
<dbReference type="AlphaFoldDB" id="A0AA39XR13"/>
<reference evidence="1" key="1">
    <citation type="submission" date="2023-06" db="EMBL/GenBank/DDBJ databases">
        <title>Multi-omics analyses reveal the molecular pathogenesis toolkit of Lasiodiplodia hormozganensis, a cross-kingdom pathogen.</title>
        <authorList>
            <person name="Felix C."/>
            <person name="Meneses R."/>
            <person name="Goncalves M.F.M."/>
            <person name="Tilleman L."/>
            <person name="Duarte A.S."/>
            <person name="Jorrin-Novo J.V."/>
            <person name="Van De Peer Y."/>
            <person name="Deforce D."/>
            <person name="Van Nieuwerburgh F."/>
            <person name="Esteves A.C."/>
            <person name="Alves A."/>
        </authorList>
    </citation>
    <scope>NUCLEOTIDE SEQUENCE</scope>
    <source>
        <strain evidence="1">CBS 339.90</strain>
    </source>
</reference>
<accession>A0AA39XR13</accession>
<protein>
    <submittedName>
        <fullName evidence="1">Uncharacterized protein</fullName>
    </submittedName>
</protein>
<organism evidence="1 2">
    <name type="scientific">Lasiodiplodia hormozganensis</name>
    <dbReference type="NCBI Taxonomy" id="869390"/>
    <lineage>
        <taxon>Eukaryota</taxon>
        <taxon>Fungi</taxon>
        <taxon>Dikarya</taxon>
        <taxon>Ascomycota</taxon>
        <taxon>Pezizomycotina</taxon>
        <taxon>Dothideomycetes</taxon>
        <taxon>Dothideomycetes incertae sedis</taxon>
        <taxon>Botryosphaeriales</taxon>
        <taxon>Botryosphaeriaceae</taxon>
        <taxon>Lasiodiplodia</taxon>
    </lineage>
</organism>
<dbReference type="EMBL" id="JAUJDW010000124">
    <property type="protein sequence ID" value="KAK0637545.1"/>
    <property type="molecule type" value="Genomic_DNA"/>
</dbReference>
<sequence>MQFFNYSGNEGKTTPSTVCGDNRQHFWYIAGSSTEGTWDDITLIHCVPYIEALLVNASFSLPTFKITSDPIIPDEASATPFSNASTAEAIQKHSFYQFTEALENGTDGTPFSDFTGITNVAKLFGSMDHLYRIWMAQSLHYYFRHPAALALPANTTNNPAAAHFATDPYNAILTDRARLRLVQNEVSTRILQGLLLAISLCIALASILEPHTRLLPRDPGSIESRMGLFTDGEVWKSVPEGAETWSDEEIKAEGLFQGVRFRLG</sequence>
<evidence type="ECO:0000313" key="2">
    <source>
        <dbReference type="Proteomes" id="UP001175001"/>
    </source>
</evidence>
<comment type="caution">
    <text evidence="1">The sequence shown here is derived from an EMBL/GenBank/DDBJ whole genome shotgun (WGS) entry which is preliminary data.</text>
</comment>
<gene>
    <name evidence="1" type="ORF">DIS24_g10713</name>
</gene>
<proteinExistence type="predicted"/>
<evidence type="ECO:0000313" key="1">
    <source>
        <dbReference type="EMBL" id="KAK0637545.1"/>
    </source>
</evidence>
<keyword evidence="2" id="KW-1185">Reference proteome</keyword>